<comment type="caution">
    <text evidence="1">The sequence shown here is derived from an EMBL/GenBank/DDBJ whole genome shotgun (WGS) entry which is preliminary data.</text>
</comment>
<gene>
    <name evidence="1" type="ORF">ACFP3R_02295</name>
</gene>
<keyword evidence="2" id="KW-1185">Reference proteome</keyword>
<dbReference type="Proteomes" id="UP001596220">
    <property type="component" value="Unassembled WGS sequence"/>
</dbReference>
<organism evidence="1 2">
    <name type="scientific">Saccharothrix lopnurensis</name>
    <dbReference type="NCBI Taxonomy" id="1670621"/>
    <lineage>
        <taxon>Bacteria</taxon>
        <taxon>Bacillati</taxon>
        <taxon>Actinomycetota</taxon>
        <taxon>Actinomycetes</taxon>
        <taxon>Pseudonocardiales</taxon>
        <taxon>Pseudonocardiaceae</taxon>
        <taxon>Saccharothrix</taxon>
    </lineage>
</organism>
<dbReference type="RefSeq" id="WP_380632217.1">
    <property type="nucleotide sequence ID" value="NZ_JBHSQO010000002.1"/>
</dbReference>
<evidence type="ECO:0000313" key="2">
    <source>
        <dbReference type="Proteomes" id="UP001596220"/>
    </source>
</evidence>
<name>A0ABW1NXP4_9PSEU</name>
<protein>
    <submittedName>
        <fullName evidence="1">Uncharacterized protein</fullName>
    </submittedName>
</protein>
<sequence>MDPAQLMSSSQRWMAQGLAAFSRNDGSADFAVHHVGVAMEHLLKAYLASLHPAHIVDEKNWESLLHATGHADRTRTPRSRTKTIGLSVAFDRVRRLVPKVTVTVNDFEPVRAARDGVAHAGYHDEAEVRAVLTTAVRVAIPVLAEIEQLPGFDDRVQTYWGSYSQLRDDLVNEHTTELRLAVTAKITRAKHTFLERLGWASDQQRAAMVGAISAQIPHAHDLGQLERADSCPACEGRGWFSGSAMFELRSDGDGNAEATVMFYPEHYDCTVCGLSLDSSELELLELTAPIELIHEDPYDWIEPDEDVERDR</sequence>
<proteinExistence type="predicted"/>
<accession>A0ABW1NXP4</accession>
<evidence type="ECO:0000313" key="1">
    <source>
        <dbReference type="EMBL" id="MFC6088093.1"/>
    </source>
</evidence>
<reference evidence="2" key="1">
    <citation type="journal article" date="2019" name="Int. J. Syst. Evol. Microbiol.">
        <title>The Global Catalogue of Microorganisms (GCM) 10K type strain sequencing project: providing services to taxonomists for standard genome sequencing and annotation.</title>
        <authorList>
            <consortium name="The Broad Institute Genomics Platform"/>
            <consortium name="The Broad Institute Genome Sequencing Center for Infectious Disease"/>
            <person name="Wu L."/>
            <person name="Ma J."/>
        </authorList>
    </citation>
    <scope>NUCLEOTIDE SEQUENCE [LARGE SCALE GENOMIC DNA]</scope>
    <source>
        <strain evidence="2">CGMCC 4.7246</strain>
    </source>
</reference>
<dbReference type="EMBL" id="JBHSQO010000002">
    <property type="protein sequence ID" value="MFC6088093.1"/>
    <property type="molecule type" value="Genomic_DNA"/>
</dbReference>